<evidence type="ECO:0000256" key="14">
    <source>
        <dbReference type="RuleBase" id="RU000456"/>
    </source>
</evidence>
<dbReference type="SUPFAM" id="SSF81464">
    <property type="entry name" value="Cytochrome c oxidase subunit II-like, transmembrane region"/>
    <property type="match status" value="1"/>
</dbReference>
<accession>A0ABW2B5L9</accession>
<evidence type="ECO:0000259" key="19">
    <source>
        <dbReference type="PROSITE" id="PS50999"/>
    </source>
</evidence>
<evidence type="ECO:0000256" key="5">
    <source>
        <dbReference type="ARBA" id="ARBA00022692"/>
    </source>
</evidence>
<dbReference type="PRINTS" id="PR01166">
    <property type="entry name" value="CYCOXIDASEII"/>
</dbReference>
<dbReference type="PROSITE" id="PS50999">
    <property type="entry name" value="COX2_TM"/>
    <property type="match status" value="1"/>
</dbReference>
<sequence length="308" mass="33445">MKKLLSLSALLAGLGAMPVLAQDNLRIDGLEVIGTPVDGKMGFQPAVTRLAQDIHDLDWLILVIITLITLFVTGLIIWVILRYGKKRNPNPSSFTHNTPIEIAWTVGPIVILVLIGAYSLPILFRQQEIPEADITIKATGNQWYWSYEYVDEGFGFDSYMIGAPATLTAEDEAAGAIANTLDDVMVAKLEAAGYSRDEWLLATDTAVVVPVGKTIVMQVTGSDVIHAWTVPAFGVKQDAVPGRLAELWFSAEREGVYFGQCSELCGQAHAYMPITVKVVSEAAYADWLGKAKEEYAGIPQTLTVASAD</sequence>
<keyword evidence="5 14" id="KW-0812">Transmembrane</keyword>
<evidence type="ECO:0000256" key="15">
    <source>
        <dbReference type="RuleBase" id="RU004024"/>
    </source>
</evidence>
<dbReference type="InterPro" id="IPR011759">
    <property type="entry name" value="Cyt_c_oxidase_su2_TM_dom"/>
</dbReference>
<protein>
    <recommendedName>
        <fullName evidence="15">Cytochrome c oxidase subunit 2</fullName>
        <ecNumber evidence="15">7.1.1.9</ecNumber>
    </recommendedName>
</protein>
<proteinExistence type="inferred from homology"/>
<evidence type="ECO:0000259" key="18">
    <source>
        <dbReference type="PROSITE" id="PS50857"/>
    </source>
</evidence>
<evidence type="ECO:0000256" key="12">
    <source>
        <dbReference type="ARBA" id="ARBA00024688"/>
    </source>
</evidence>
<dbReference type="NCBIfam" id="TIGR02866">
    <property type="entry name" value="CoxB"/>
    <property type="match status" value="1"/>
</dbReference>
<dbReference type="Pfam" id="PF02790">
    <property type="entry name" value="COX2_TM"/>
    <property type="match status" value="1"/>
</dbReference>
<evidence type="ECO:0000313" key="20">
    <source>
        <dbReference type="EMBL" id="MFC6760531.1"/>
    </source>
</evidence>
<dbReference type="InterPro" id="IPR001505">
    <property type="entry name" value="Copper_CuA"/>
</dbReference>
<feature type="signal peptide" evidence="17">
    <location>
        <begin position="1"/>
        <end position="21"/>
    </location>
</feature>
<dbReference type="InterPro" id="IPR002429">
    <property type="entry name" value="CcO_II-like_C"/>
</dbReference>
<dbReference type="Gene3D" id="2.60.40.420">
    <property type="entry name" value="Cupredoxins - blue copper proteins"/>
    <property type="match status" value="1"/>
</dbReference>
<evidence type="ECO:0000256" key="13">
    <source>
        <dbReference type="ARBA" id="ARBA00047816"/>
    </source>
</evidence>
<evidence type="ECO:0000256" key="17">
    <source>
        <dbReference type="SAM" id="SignalP"/>
    </source>
</evidence>
<feature type="chain" id="PRO_5045732296" description="Cytochrome c oxidase subunit 2" evidence="17">
    <location>
        <begin position="22"/>
        <end position="308"/>
    </location>
</feature>
<feature type="transmembrane region" description="Helical" evidence="16">
    <location>
        <begin position="102"/>
        <end position="124"/>
    </location>
</feature>
<keyword evidence="9 16" id="KW-1133">Transmembrane helix</keyword>
<keyword evidence="6 15" id="KW-0479">Metal-binding</keyword>
<keyword evidence="7" id="KW-1278">Translocase</keyword>
<dbReference type="EMBL" id="JBHSWG010000001">
    <property type="protein sequence ID" value="MFC6760531.1"/>
    <property type="molecule type" value="Genomic_DNA"/>
</dbReference>
<keyword evidence="10 15" id="KW-0186">Copper</keyword>
<keyword evidence="21" id="KW-1185">Reference proteome</keyword>
<evidence type="ECO:0000256" key="2">
    <source>
        <dbReference type="ARBA" id="ARBA00007866"/>
    </source>
</evidence>
<evidence type="ECO:0000256" key="6">
    <source>
        <dbReference type="ARBA" id="ARBA00022723"/>
    </source>
</evidence>
<evidence type="ECO:0000256" key="10">
    <source>
        <dbReference type="ARBA" id="ARBA00023008"/>
    </source>
</evidence>
<comment type="function">
    <text evidence="12 15">Subunits I and II form the functional core of the enzyme complex. Electrons originating in cytochrome c are transferred via heme a and Cu(A) to the binuclear center formed by heme a3 and Cu(B).</text>
</comment>
<evidence type="ECO:0000256" key="8">
    <source>
        <dbReference type="ARBA" id="ARBA00022982"/>
    </source>
</evidence>
<name>A0ABW2B5L9_9RHOB</name>
<comment type="similarity">
    <text evidence="2 14">Belongs to the cytochrome c oxidase subunit 2 family.</text>
</comment>
<organism evidence="20 21">
    <name type="scientific">Sulfitobacter porphyrae</name>
    <dbReference type="NCBI Taxonomy" id="1246864"/>
    <lineage>
        <taxon>Bacteria</taxon>
        <taxon>Pseudomonadati</taxon>
        <taxon>Pseudomonadota</taxon>
        <taxon>Alphaproteobacteria</taxon>
        <taxon>Rhodobacterales</taxon>
        <taxon>Roseobacteraceae</taxon>
        <taxon>Sulfitobacter</taxon>
    </lineage>
</organism>
<dbReference type="Proteomes" id="UP001596353">
    <property type="component" value="Unassembled WGS sequence"/>
</dbReference>
<dbReference type="InterPro" id="IPR036257">
    <property type="entry name" value="Cyt_c_oxidase_su2_TM_sf"/>
</dbReference>
<dbReference type="Pfam" id="PF00116">
    <property type="entry name" value="COX2"/>
    <property type="match status" value="1"/>
</dbReference>
<dbReference type="InterPro" id="IPR008972">
    <property type="entry name" value="Cupredoxin"/>
</dbReference>
<evidence type="ECO:0000256" key="4">
    <source>
        <dbReference type="ARBA" id="ARBA00022660"/>
    </source>
</evidence>
<feature type="domain" description="Cytochrome oxidase subunit II transmembrane region profile" evidence="19">
    <location>
        <begin position="35"/>
        <end position="130"/>
    </location>
</feature>
<reference evidence="21" key="1">
    <citation type="journal article" date="2019" name="Int. J. Syst. Evol. Microbiol.">
        <title>The Global Catalogue of Microorganisms (GCM) 10K type strain sequencing project: providing services to taxonomists for standard genome sequencing and annotation.</title>
        <authorList>
            <consortium name="The Broad Institute Genomics Platform"/>
            <consortium name="The Broad Institute Genome Sequencing Center for Infectious Disease"/>
            <person name="Wu L."/>
            <person name="Ma J."/>
        </authorList>
    </citation>
    <scope>NUCLEOTIDE SEQUENCE [LARGE SCALE GENOMIC DNA]</scope>
    <source>
        <strain evidence="21">CCUG 66188</strain>
    </source>
</reference>
<comment type="catalytic activity">
    <reaction evidence="13 15">
        <text>4 Fe(II)-[cytochrome c] + O2 + 8 H(+)(in) = 4 Fe(III)-[cytochrome c] + 2 H2O + 4 H(+)(out)</text>
        <dbReference type="Rhea" id="RHEA:11436"/>
        <dbReference type="Rhea" id="RHEA-COMP:10350"/>
        <dbReference type="Rhea" id="RHEA-COMP:14399"/>
        <dbReference type="ChEBI" id="CHEBI:15377"/>
        <dbReference type="ChEBI" id="CHEBI:15378"/>
        <dbReference type="ChEBI" id="CHEBI:15379"/>
        <dbReference type="ChEBI" id="CHEBI:29033"/>
        <dbReference type="ChEBI" id="CHEBI:29034"/>
        <dbReference type="EC" id="7.1.1.9"/>
    </reaction>
</comment>
<dbReference type="InterPro" id="IPR014222">
    <property type="entry name" value="Cyt_c_oxidase_su2"/>
</dbReference>
<evidence type="ECO:0000256" key="16">
    <source>
        <dbReference type="SAM" id="Phobius"/>
    </source>
</evidence>
<evidence type="ECO:0000256" key="1">
    <source>
        <dbReference type="ARBA" id="ARBA00004141"/>
    </source>
</evidence>
<dbReference type="PROSITE" id="PS50857">
    <property type="entry name" value="COX2_CUA"/>
    <property type="match status" value="1"/>
</dbReference>
<feature type="domain" description="Cytochrome oxidase subunit II copper A binding" evidence="18">
    <location>
        <begin position="131"/>
        <end position="290"/>
    </location>
</feature>
<dbReference type="Gene3D" id="1.10.287.90">
    <property type="match status" value="1"/>
</dbReference>
<comment type="caution">
    <text evidence="20">The sequence shown here is derived from an EMBL/GenBank/DDBJ whole genome shotgun (WGS) entry which is preliminary data.</text>
</comment>
<keyword evidence="4 14" id="KW-0679">Respiratory chain</keyword>
<evidence type="ECO:0000313" key="21">
    <source>
        <dbReference type="Proteomes" id="UP001596353"/>
    </source>
</evidence>
<keyword evidence="3 14" id="KW-0813">Transport</keyword>
<gene>
    <name evidence="20" type="primary">coxB</name>
    <name evidence="20" type="ORF">ACFQFQ_15160</name>
</gene>
<evidence type="ECO:0000256" key="3">
    <source>
        <dbReference type="ARBA" id="ARBA00022448"/>
    </source>
</evidence>
<dbReference type="PANTHER" id="PTHR22888:SF9">
    <property type="entry name" value="CYTOCHROME C OXIDASE SUBUNIT 2"/>
    <property type="match status" value="1"/>
</dbReference>
<keyword evidence="17" id="KW-0732">Signal</keyword>
<keyword evidence="8 14" id="KW-0249">Electron transport</keyword>
<dbReference type="EC" id="7.1.1.9" evidence="15"/>
<dbReference type="PANTHER" id="PTHR22888">
    <property type="entry name" value="CYTOCHROME C OXIDASE, SUBUNIT II"/>
    <property type="match status" value="1"/>
</dbReference>
<dbReference type="SUPFAM" id="SSF49503">
    <property type="entry name" value="Cupredoxins"/>
    <property type="match status" value="1"/>
</dbReference>
<evidence type="ECO:0000256" key="11">
    <source>
        <dbReference type="ARBA" id="ARBA00023136"/>
    </source>
</evidence>
<evidence type="ECO:0000256" key="9">
    <source>
        <dbReference type="ARBA" id="ARBA00022989"/>
    </source>
</evidence>
<comment type="subcellular location">
    <subcellularLocation>
        <location evidence="14">Cell membrane</location>
        <topology evidence="14">Multi-pass membrane protein</topology>
    </subcellularLocation>
    <subcellularLocation>
        <location evidence="1">Membrane</location>
        <topology evidence="1">Multi-pass membrane protein</topology>
    </subcellularLocation>
</comment>
<dbReference type="InterPro" id="IPR045187">
    <property type="entry name" value="CcO_II"/>
</dbReference>
<comment type="cofactor">
    <cofactor evidence="15">
        <name>Cu cation</name>
        <dbReference type="ChEBI" id="CHEBI:23378"/>
    </cofactor>
    <text evidence="15">Binds a copper A center.</text>
</comment>
<feature type="transmembrane region" description="Helical" evidence="16">
    <location>
        <begin position="59"/>
        <end position="81"/>
    </location>
</feature>
<keyword evidence="11 16" id="KW-0472">Membrane</keyword>
<evidence type="ECO:0000256" key="7">
    <source>
        <dbReference type="ARBA" id="ARBA00022967"/>
    </source>
</evidence>
<dbReference type="PROSITE" id="PS00078">
    <property type="entry name" value="COX2"/>
    <property type="match status" value="1"/>
</dbReference>